<dbReference type="Proteomes" id="UP001075354">
    <property type="component" value="Chromosome 9"/>
</dbReference>
<proteinExistence type="predicted"/>
<keyword evidence="2" id="KW-1185">Reference proteome</keyword>
<accession>A0AAV7XL47</accession>
<name>A0AAV7XL47_9NEOP</name>
<evidence type="ECO:0000313" key="2">
    <source>
        <dbReference type="Proteomes" id="UP001075354"/>
    </source>
</evidence>
<dbReference type="AlphaFoldDB" id="A0AAV7XL47"/>
<gene>
    <name evidence="1" type="ORF">ONE63_010944</name>
</gene>
<comment type="caution">
    <text evidence="1">The sequence shown here is derived from an EMBL/GenBank/DDBJ whole genome shotgun (WGS) entry which is preliminary data.</text>
</comment>
<protein>
    <submittedName>
        <fullName evidence="1">Uncharacterized protein</fullName>
    </submittedName>
</protein>
<evidence type="ECO:0000313" key="1">
    <source>
        <dbReference type="EMBL" id="KAJ1524447.1"/>
    </source>
</evidence>
<reference evidence="1" key="1">
    <citation type="submission" date="2022-12" db="EMBL/GenBank/DDBJ databases">
        <title>Chromosome-level genome assembly of the bean flower thrips Megalurothrips usitatus.</title>
        <authorList>
            <person name="Ma L."/>
            <person name="Liu Q."/>
            <person name="Li H."/>
            <person name="Cai W."/>
        </authorList>
    </citation>
    <scope>NUCLEOTIDE SEQUENCE</scope>
    <source>
        <strain evidence="1">Cailab_2022a</strain>
    </source>
</reference>
<sequence>MKVKRAPLDTDLRTVHPDARCRRWRAAAIPPESAVRAAWSVAAGPTLTRRVGREWVSINGHASACHPIQLACPKEDCAPAARFKRNAFGRRPATSCRDHSGHLVNVPPSLLRWILWHVQHLKSTSPHDASPIPSEPIG</sequence>
<organism evidence="1 2">
    <name type="scientific">Megalurothrips usitatus</name>
    <name type="common">bean blossom thrips</name>
    <dbReference type="NCBI Taxonomy" id="439358"/>
    <lineage>
        <taxon>Eukaryota</taxon>
        <taxon>Metazoa</taxon>
        <taxon>Ecdysozoa</taxon>
        <taxon>Arthropoda</taxon>
        <taxon>Hexapoda</taxon>
        <taxon>Insecta</taxon>
        <taxon>Pterygota</taxon>
        <taxon>Neoptera</taxon>
        <taxon>Paraneoptera</taxon>
        <taxon>Thysanoptera</taxon>
        <taxon>Terebrantia</taxon>
        <taxon>Thripoidea</taxon>
        <taxon>Thripidae</taxon>
        <taxon>Megalurothrips</taxon>
    </lineage>
</organism>
<dbReference type="EMBL" id="JAPTSV010000009">
    <property type="protein sequence ID" value="KAJ1524447.1"/>
    <property type="molecule type" value="Genomic_DNA"/>
</dbReference>